<dbReference type="RefSeq" id="WP_089733288.1">
    <property type="nucleotide sequence ID" value="NZ_FNIA01000009.1"/>
</dbReference>
<keyword evidence="2" id="KW-0812">Transmembrane</keyword>
<evidence type="ECO:0000256" key="2">
    <source>
        <dbReference type="SAM" id="Phobius"/>
    </source>
</evidence>
<dbReference type="PANTHER" id="PTHR33507:SF3">
    <property type="entry name" value="INNER MEMBRANE PROTEIN YBBJ"/>
    <property type="match status" value="1"/>
</dbReference>
<sequence>MAPLLDVDLLPFLLFLAGTGLMILEALAPGAHFIVIGVALFVAGLVGMLFSPLGTAPAMAIMVLVVGLATLWVYREFDFYGGKGSGQTSSSDDLRGNRATVTETVTATDGQVRIVEGGGFNPNYSARTEFGEISEGTEVIVTDPGGGNVLTVAPTDREDEIDRELRRERERRDHEAATDPDGENEDVEPA</sequence>
<keyword evidence="2" id="KW-1133">Transmembrane helix</keyword>
<evidence type="ECO:0000313" key="4">
    <source>
        <dbReference type="Proteomes" id="UP000199370"/>
    </source>
</evidence>
<feature type="region of interest" description="Disordered" evidence="1">
    <location>
        <begin position="141"/>
        <end position="190"/>
    </location>
</feature>
<protein>
    <submittedName>
        <fullName evidence="3">Membrane protein implicated in regulation of membrane protease activity</fullName>
    </submittedName>
</protein>
<dbReference type="Proteomes" id="UP000199370">
    <property type="component" value="Unassembled WGS sequence"/>
</dbReference>
<feature type="transmembrane region" description="Helical" evidence="2">
    <location>
        <begin position="33"/>
        <end position="50"/>
    </location>
</feature>
<dbReference type="AlphaFoldDB" id="A0A1G9X0C7"/>
<dbReference type="GO" id="GO:0008233">
    <property type="term" value="F:peptidase activity"/>
    <property type="evidence" value="ECO:0007669"/>
    <property type="project" value="UniProtKB-KW"/>
</dbReference>
<feature type="compositionally biased region" description="Acidic residues" evidence="1">
    <location>
        <begin position="178"/>
        <end position="190"/>
    </location>
</feature>
<dbReference type="EMBL" id="FNIA01000009">
    <property type="protein sequence ID" value="SDM89876.1"/>
    <property type="molecule type" value="Genomic_DNA"/>
</dbReference>
<reference evidence="3 4" key="1">
    <citation type="submission" date="2016-10" db="EMBL/GenBank/DDBJ databases">
        <authorList>
            <person name="de Groot N.N."/>
        </authorList>
    </citation>
    <scope>NUCLEOTIDE SEQUENCE [LARGE SCALE GENOMIC DNA]</scope>
    <source>
        <strain evidence="4">EB21,IBRC-M 10013,KCTC 4048</strain>
    </source>
</reference>
<evidence type="ECO:0000313" key="3">
    <source>
        <dbReference type="EMBL" id="SDM89876.1"/>
    </source>
</evidence>
<keyword evidence="4" id="KW-1185">Reference proteome</keyword>
<dbReference type="OrthoDB" id="157604at2157"/>
<dbReference type="STRING" id="996166.SAMN05192554_10968"/>
<feature type="transmembrane region" description="Helical" evidence="2">
    <location>
        <begin position="12"/>
        <end position="28"/>
    </location>
</feature>
<dbReference type="GO" id="GO:0006508">
    <property type="term" value="P:proteolysis"/>
    <property type="evidence" value="ECO:0007669"/>
    <property type="project" value="UniProtKB-KW"/>
</dbReference>
<keyword evidence="2" id="KW-0472">Membrane</keyword>
<keyword evidence="3" id="KW-0378">Hydrolase</keyword>
<organism evidence="3 4">
    <name type="scientific">Haloarchaeobius iranensis</name>
    <dbReference type="NCBI Taxonomy" id="996166"/>
    <lineage>
        <taxon>Archaea</taxon>
        <taxon>Methanobacteriati</taxon>
        <taxon>Methanobacteriota</taxon>
        <taxon>Stenosarchaea group</taxon>
        <taxon>Halobacteria</taxon>
        <taxon>Halobacteriales</taxon>
        <taxon>Halorubellaceae</taxon>
        <taxon>Haloarchaeobius</taxon>
    </lineage>
</organism>
<feature type="compositionally biased region" description="Basic and acidic residues" evidence="1">
    <location>
        <begin position="163"/>
        <end position="177"/>
    </location>
</feature>
<evidence type="ECO:0000256" key="1">
    <source>
        <dbReference type="SAM" id="MobiDB-lite"/>
    </source>
</evidence>
<name>A0A1G9X0C7_9EURY</name>
<dbReference type="InterPro" id="IPR052165">
    <property type="entry name" value="Membrane_assoc_protease"/>
</dbReference>
<dbReference type="Gene3D" id="2.40.50.140">
    <property type="entry name" value="Nucleic acid-binding proteins"/>
    <property type="match status" value="1"/>
</dbReference>
<proteinExistence type="predicted"/>
<feature type="transmembrane region" description="Helical" evidence="2">
    <location>
        <begin position="56"/>
        <end position="74"/>
    </location>
</feature>
<dbReference type="InterPro" id="IPR012340">
    <property type="entry name" value="NA-bd_OB-fold"/>
</dbReference>
<gene>
    <name evidence="3" type="ORF">SAMN05192554_10968</name>
</gene>
<dbReference type="GO" id="GO:0005886">
    <property type="term" value="C:plasma membrane"/>
    <property type="evidence" value="ECO:0007669"/>
    <property type="project" value="TreeGrafter"/>
</dbReference>
<accession>A0A1G9X0C7</accession>
<keyword evidence="3" id="KW-0645">Protease</keyword>
<dbReference type="PANTHER" id="PTHR33507">
    <property type="entry name" value="INNER MEMBRANE PROTEIN YBBJ"/>
    <property type="match status" value="1"/>
</dbReference>